<evidence type="ECO:0000256" key="4">
    <source>
        <dbReference type="ARBA" id="ARBA00004496"/>
    </source>
</evidence>
<keyword evidence="17" id="KW-0804">Transcription</keyword>
<feature type="transmembrane region" description="Helical" evidence="19">
    <location>
        <begin position="45"/>
        <end position="64"/>
    </location>
</feature>
<keyword evidence="9" id="KW-0540">Nuclease</keyword>
<accession>A0ABQ8XRX9</accession>
<evidence type="ECO:0000256" key="6">
    <source>
        <dbReference type="ARBA" id="ARBA00012161"/>
    </source>
</evidence>
<gene>
    <name evidence="20" type="ORF">M0813_28852</name>
</gene>
<name>A0ABQ8XRX9_9EUKA</name>
<evidence type="ECO:0000256" key="18">
    <source>
        <dbReference type="ARBA" id="ARBA00023242"/>
    </source>
</evidence>
<evidence type="ECO:0000256" key="19">
    <source>
        <dbReference type="SAM" id="Phobius"/>
    </source>
</evidence>
<dbReference type="InterPro" id="IPR039637">
    <property type="entry name" value="CNOT7/CNOT8/Pop2"/>
</dbReference>
<keyword evidence="8 19" id="KW-0812">Transmembrane</keyword>
<evidence type="ECO:0000256" key="1">
    <source>
        <dbReference type="ARBA" id="ARBA00001663"/>
    </source>
</evidence>
<comment type="similarity">
    <text evidence="5">Belongs to the CAF1 family.</text>
</comment>
<dbReference type="EMBL" id="JAOAOG010000266">
    <property type="protein sequence ID" value="KAJ6234875.1"/>
    <property type="molecule type" value="Genomic_DNA"/>
</dbReference>
<dbReference type="Pfam" id="PF01040">
    <property type="entry name" value="UbiA"/>
    <property type="match status" value="1"/>
</dbReference>
<evidence type="ECO:0000256" key="3">
    <source>
        <dbReference type="ARBA" id="ARBA00004141"/>
    </source>
</evidence>
<keyword evidence="15" id="KW-0805">Transcription regulation</keyword>
<dbReference type="InterPro" id="IPR036397">
    <property type="entry name" value="RNaseH_sf"/>
</dbReference>
<dbReference type="EC" id="3.1.13.4" evidence="6"/>
<feature type="transmembrane region" description="Helical" evidence="19">
    <location>
        <begin position="12"/>
        <end position="33"/>
    </location>
</feature>
<dbReference type="Gene3D" id="1.10.357.140">
    <property type="entry name" value="UbiA prenyltransferase"/>
    <property type="match status" value="1"/>
</dbReference>
<dbReference type="InterPro" id="IPR000537">
    <property type="entry name" value="UbiA_prenyltransferase"/>
</dbReference>
<dbReference type="Pfam" id="PF04857">
    <property type="entry name" value="CAF1"/>
    <property type="match status" value="1"/>
</dbReference>
<sequence>MKIIKRFFDILKLIRAFTVFTSCVLTFAILYIASNRDLCVYTTEIKIFLVIICSSITMGTMILNDVFDVEEDKINNLDKPIANGSVGRVPAAISGTICLILSVYLSYLIDIKFSICVLICALICAFYSPFLKPYGIIKNLSTCFVTSLIIFSLFRYIPKSHNCAQEMLKITMDNETSQNGKDHSLHENPEYESCSTPETLVTHIMVSSFLFFWNFSDELMMDIRDFEGDKASGINTFVVQIGRKLGFLCSCLSSRIVDVWSYNLEEEIDKVCKIVEDFPYISMDTEFPGVIGKAVGKFDSLSEFRYQTLKFNVDRLKIIQLGLTFSDSEGNLPEGVCTWQFNFQFNLNVDVYAQDSIDLLIHSGIKFKKMITDGIDQNRFAELLISSGLVLNDSVYWLSFHSSYDFGYLIKLLTTQLLPMSKNQFFEYLWDFFPNIYDIKYLMLALGPLHGGLQSMANQLGLKRVGTQHQAGSDSLLTSGVYFSLIDVYFNKVVDNEFLGKLYGLSDGYSSTKMQFSPNNNLIY</sequence>
<evidence type="ECO:0000256" key="17">
    <source>
        <dbReference type="ARBA" id="ARBA00023163"/>
    </source>
</evidence>
<evidence type="ECO:0000256" key="2">
    <source>
        <dbReference type="ARBA" id="ARBA00004123"/>
    </source>
</evidence>
<keyword evidence="21" id="KW-1185">Reference proteome</keyword>
<keyword evidence="7" id="KW-0963">Cytoplasm</keyword>
<protein>
    <recommendedName>
        <fullName evidence="6">poly(A)-specific ribonuclease</fullName>
        <ecNumber evidence="6">3.1.13.4</ecNumber>
    </recommendedName>
</protein>
<dbReference type="PANTHER" id="PTHR10797">
    <property type="entry name" value="CCR4-NOT TRANSCRIPTION COMPLEX SUBUNIT"/>
    <property type="match status" value="1"/>
</dbReference>
<keyword evidence="12" id="KW-0269">Exonuclease</keyword>
<keyword evidence="18" id="KW-0539">Nucleus</keyword>
<evidence type="ECO:0000256" key="12">
    <source>
        <dbReference type="ARBA" id="ARBA00022839"/>
    </source>
</evidence>
<keyword evidence="13" id="KW-0694">RNA-binding</keyword>
<feature type="transmembrane region" description="Helical" evidence="19">
    <location>
        <begin position="111"/>
        <end position="128"/>
    </location>
</feature>
<dbReference type="Gene3D" id="3.30.420.10">
    <property type="entry name" value="Ribonuclease H-like superfamily/Ribonuclease H"/>
    <property type="match status" value="1"/>
</dbReference>
<evidence type="ECO:0000256" key="15">
    <source>
        <dbReference type="ARBA" id="ARBA00023015"/>
    </source>
</evidence>
<evidence type="ECO:0000256" key="16">
    <source>
        <dbReference type="ARBA" id="ARBA00023136"/>
    </source>
</evidence>
<keyword evidence="16 19" id="KW-0472">Membrane</keyword>
<proteinExistence type="inferred from homology"/>
<evidence type="ECO:0000256" key="11">
    <source>
        <dbReference type="ARBA" id="ARBA00022801"/>
    </source>
</evidence>
<evidence type="ECO:0000256" key="7">
    <source>
        <dbReference type="ARBA" id="ARBA00022490"/>
    </source>
</evidence>
<evidence type="ECO:0000256" key="8">
    <source>
        <dbReference type="ARBA" id="ARBA00022692"/>
    </source>
</evidence>
<evidence type="ECO:0000256" key="13">
    <source>
        <dbReference type="ARBA" id="ARBA00022884"/>
    </source>
</evidence>
<dbReference type="InterPro" id="IPR006941">
    <property type="entry name" value="RNase_CAF1"/>
</dbReference>
<reference evidence="20" key="1">
    <citation type="submission" date="2022-08" db="EMBL/GenBank/DDBJ databases">
        <title>Novel sulfate-reducing endosymbionts in the free-living metamonad Anaeramoeba.</title>
        <authorList>
            <person name="Jerlstrom-Hultqvist J."/>
            <person name="Cepicka I."/>
            <person name="Gallot-Lavallee L."/>
            <person name="Salas-Leiva D."/>
            <person name="Curtis B.A."/>
            <person name="Zahonova K."/>
            <person name="Pipaliya S."/>
            <person name="Dacks J."/>
            <person name="Roger A.J."/>
        </authorList>
    </citation>
    <scope>NUCLEOTIDE SEQUENCE</scope>
    <source>
        <strain evidence="20">Schooner1</strain>
    </source>
</reference>
<keyword evidence="14 19" id="KW-1133">Transmembrane helix</keyword>
<evidence type="ECO:0000256" key="9">
    <source>
        <dbReference type="ARBA" id="ARBA00022722"/>
    </source>
</evidence>
<evidence type="ECO:0000313" key="21">
    <source>
        <dbReference type="Proteomes" id="UP001150062"/>
    </source>
</evidence>
<comment type="catalytic activity">
    <reaction evidence="1">
        <text>Exonucleolytic cleavage of poly(A) to 5'-AMP.</text>
        <dbReference type="EC" id="3.1.13.4"/>
    </reaction>
</comment>
<feature type="transmembrane region" description="Helical" evidence="19">
    <location>
        <begin position="85"/>
        <end position="105"/>
    </location>
</feature>
<evidence type="ECO:0000256" key="5">
    <source>
        <dbReference type="ARBA" id="ARBA00008372"/>
    </source>
</evidence>
<evidence type="ECO:0000256" key="10">
    <source>
        <dbReference type="ARBA" id="ARBA00022723"/>
    </source>
</evidence>
<keyword evidence="10" id="KW-0479">Metal-binding</keyword>
<dbReference type="Proteomes" id="UP001150062">
    <property type="component" value="Unassembled WGS sequence"/>
</dbReference>
<evidence type="ECO:0000313" key="20">
    <source>
        <dbReference type="EMBL" id="KAJ6234875.1"/>
    </source>
</evidence>
<comment type="subcellular location">
    <subcellularLocation>
        <location evidence="4">Cytoplasm</location>
    </subcellularLocation>
    <subcellularLocation>
        <location evidence="3">Membrane</location>
        <topology evidence="3">Multi-pass membrane protein</topology>
    </subcellularLocation>
    <subcellularLocation>
        <location evidence="2">Nucleus</location>
    </subcellularLocation>
</comment>
<comment type="caution">
    <text evidence="20">The sequence shown here is derived from an EMBL/GenBank/DDBJ whole genome shotgun (WGS) entry which is preliminary data.</text>
</comment>
<organism evidence="20 21">
    <name type="scientific">Anaeramoeba flamelloides</name>
    <dbReference type="NCBI Taxonomy" id="1746091"/>
    <lineage>
        <taxon>Eukaryota</taxon>
        <taxon>Metamonada</taxon>
        <taxon>Anaeramoebidae</taxon>
        <taxon>Anaeramoeba</taxon>
    </lineage>
</organism>
<dbReference type="InterPro" id="IPR012337">
    <property type="entry name" value="RNaseH-like_sf"/>
</dbReference>
<keyword evidence="11" id="KW-0378">Hydrolase</keyword>
<dbReference type="InterPro" id="IPR044878">
    <property type="entry name" value="UbiA_sf"/>
</dbReference>
<dbReference type="SUPFAM" id="SSF53098">
    <property type="entry name" value="Ribonuclease H-like"/>
    <property type="match status" value="1"/>
</dbReference>
<evidence type="ECO:0000256" key="14">
    <source>
        <dbReference type="ARBA" id="ARBA00022989"/>
    </source>
</evidence>